<organism evidence="2 3">
    <name type="scientific">Mangrovihabitans endophyticus</name>
    <dbReference type="NCBI Taxonomy" id="1751298"/>
    <lineage>
        <taxon>Bacteria</taxon>
        <taxon>Bacillati</taxon>
        <taxon>Actinomycetota</taxon>
        <taxon>Actinomycetes</taxon>
        <taxon>Micromonosporales</taxon>
        <taxon>Micromonosporaceae</taxon>
        <taxon>Mangrovihabitans</taxon>
    </lineage>
</organism>
<reference evidence="2" key="2">
    <citation type="submission" date="2020-09" db="EMBL/GenBank/DDBJ databases">
        <authorList>
            <person name="Sun Q."/>
            <person name="Zhou Y."/>
        </authorList>
    </citation>
    <scope>NUCLEOTIDE SEQUENCE</scope>
    <source>
        <strain evidence="2">CGMCC 4.7299</strain>
    </source>
</reference>
<dbReference type="InterPro" id="IPR036291">
    <property type="entry name" value="NAD(P)-bd_dom_sf"/>
</dbReference>
<dbReference type="Proteomes" id="UP000656042">
    <property type="component" value="Unassembled WGS sequence"/>
</dbReference>
<proteinExistence type="predicted"/>
<dbReference type="InterPro" id="IPR001509">
    <property type="entry name" value="Epimerase_deHydtase"/>
</dbReference>
<feature type="domain" description="NAD-dependent epimerase/dehydratase" evidence="1">
    <location>
        <begin position="81"/>
        <end position="211"/>
    </location>
</feature>
<evidence type="ECO:0000313" key="2">
    <source>
        <dbReference type="EMBL" id="GGL21177.1"/>
    </source>
</evidence>
<dbReference type="RefSeq" id="WP_189083167.1">
    <property type="nucleotide sequence ID" value="NZ_BMMX01000092.1"/>
</dbReference>
<protein>
    <recommendedName>
        <fullName evidence="1">NAD-dependent epimerase/dehydratase domain-containing protein</fullName>
    </recommendedName>
</protein>
<dbReference type="SUPFAM" id="SSF51735">
    <property type="entry name" value="NAD(P)-binding Rossmann-fold domains"/>
    <property type="match status" value="1"/>
</dbReference>
<evidence type="ECO:0000259" key="1">
    <source>
        <dbReference type="Pfam" id="PF01370"/>
    </source>
</evidence>
<dbReference type="Gene3D" id="3.40.50.720">
    <property type="entry name" value="NAD(P)-binding Rossmann-like Domain"/>
    <property type="match status" value="1"/>
</dbReference>
<dbReference type="AlphaFoldDB" id="A0A8J3C5B8"/>
<name>A0A8J3C5B8_9ACTN</name>
<accession>A0A8J3C5B8</accession>
<keyword evidence="3" id="KW-1185">Reference proteome</keyword>
<dbReference type="EMBL" id="BMMX01000092">
    <property type="protein sequence ID" value="GGL21177.1"/>
    <property type="molecule type" value="Genomic_DNA"/>
</dbReference>
<gene>
    <name evidence="2" type="ORF">GCM10012284_64820</name>
</gene>
<evidence type="ECO:0000313" key="3">
    <source>
        <dbReference type="Proteomes" id="UP000656042"/>
    </source>
</evidence>
<dbReference type="Pfam" id="PF01370">
    <property type="entry name" value="Epimerase"/>
    <property type="match status" value="1"/>
</dbReference>
<sequence>MEDGAIYIVGGRGYVGSRAVKHVINEGGRPVVVSRNGEGLPGVPSFGWREFLSEIAASKDREGSIVWLLDGEKHQERERLTEVIDVVGTGVHIAAASSCTLYGDVAGRECDEDAAIQSVTANARLKESCEAALAAASQLSWTALRFGALYGVDDRGLRRDRVEKWVREAVEGGTVTVPDPTHWRGWLHRDQAARAIVRAAARRHQGILNVASFNARFSDVASIAAAPFGAHVVSDGKEDPMNYQINSDKARAAGLLDERKNEGLGDEVEAFNRKISSANS</sequence>
<comment type="caution">
    <text evidence="2">The sequence shown here is derived from an EMBL/GenBank/DDBJ whole genome shotgun (WGS) entry which is preliminary data.</text>
</comment>
<reference evidence="2" key="1">
    <citation type="journal article" date="2014" name="Int. J. Syst. Evol. Microbiol.">
        <title>Complete genome sequence of Corynebacterium casei LMG S-19264T (=DSM 44701T), isolated from a smear-ripened cheese.</title>
        <authorList>
            <consortium name="US DOE Joint Genome Institute (JGI-PGF)"/>
            <person name="Walter F."/>
            <person name="Albersmeier A."/>
            <person name="Kalinowski J."/>
            <person name="Ruckert C."/>
        </authorList>
    </citation>
    <scope>NUCLEOTIDE SEQUENCE</scope>
    <source>
        <strain evidence="2">CGMCC 4.7299</strain>
    </source>
</reference>